<dbReference type="InterPro" id="IPR001360">
    <property type="entry name" value="Glyco_hydro_1"/>
</dbReference>
<name>A0AAV3IU29_ENTAV</name>
<evidence type="ECO:0000256" key="1">
    <source>
        <dbReference type="ARBA" id="ARBA00010838"/>
    </source>
</evidence>
<dbReference type="PANTHER" id="PTHR10353">
    <property type="entry name" value="GLYCOSYL HYDROLASE"/>
    <property type="match status" value="1"/>
</dbReference>
<dbReference type="EMBL" id="AHYV01000040">
    <property type="protein sequence ID" value="EOT40686.1"/>
    <property type="molecule type" value="Genomic_DNA"/>
</dbReference>
<gene>
    <name evidence="6" type="ORF">I570_04325</name>
    <name evidence="5" type="ORF">OMU_03842</name>
</gene>
<dbReference type="GO" id="GO:0016052">
    <property type="term" value="P:carbohydrate catabolic process"/>
    <property type="evidence" value="ECO:0007669"/>
    <property type="project" value="TreeGrafter"/>
</dbReference>
<organism evidence="6 8">
    <name type="scientific">Enterococcus avium ATCC 14025</name>
    <dbReference type="NCBI Taxonomy" id="1140002"/>
    <lineage>
        <taxon>Bacteria</taxon>
        <taxon>Bacillati</taxon>
        <taxon>Bacillota</taxon>
        <taxon>Bacilli</taxon>
        <taxon>Lactobacillales</taxon>
        <taxon>Enterococcaceae</taxon>
        <taxon>Enterococcus</taxon>
    </lineage>
</organism>
<evidence type="ECO:0000256" key="2">
    <source>
        <dbReference type="ARBA" id="ARBA00022801"/>
    </source>
</evidence>
<evidence type="ECO:0000256" key="4">
    <source>
        <dbReference type="RuleBase" id="RU003690"/>
    </source>
</evidence>
<accession>A0AAV3IU29</accession>
<keyword evidence="7" id="KW-1185">Reference proteome</keyword>
<dbReference type="EMBL" id="ASWL01000009">
    <property type="protein sequence ID" value="EOU15670.1"/>
    <property type="molecule type" value="Genomic_DNA"/>
</dbReference>
<evidence type="ECO:0000256" key="3">
    <source>
        <dbReference type="ARBA" id="ARBA00023295"/>
    </source>
</evidence>
<dbReference type="Proteomes" id="UP000014107">
    <property type="component" value="Unassembled WGS sequence"/>
</dbReference>
<dbReference type="InterPro" id="IPR017853">
    <property type="entry name" value="GH"/>
</dbReference>
<evidence type="ECO:0000313" key="7">
    <source>
        <dbReference type="Proteomes" id="UP000014104"/>
    </source>
</evidence>
<dbReference type="PANTHER" id="PTHR10353:SF136">
    <property type="entry name" value="ARYL-PHOSPHO-BETA-D-GLUCOSIDASE BGLC"/>
    <property type="match status" value="1"/>
</dbReference>
<reference evidence="5 7" key="1">
    <citation type="submission" date="2013-03" db="EMBL/GenBank/DDBJ databases">
        <title>The Genome Sequence of Enterococcus avium ATCC_14025 (Illumina only assembly).</title>
        <authorList>
            <consortium name="The Broad Institute Genomics Platform"/>
            <consortium name="The Broad Institute Genome Sequencing Center for Infectious Disease"/>
            <person name="Earl A."/>
            <person name="Russ C."/>
            <person name="Gilmore M."/>
            <person name="Surin D."/>
            <person name="Walker B."/>
            <person name="Young S."/>
            <person name="Zeng Q."/>
            <person name="Gargeya S."/>
            <person name="Fitzgerald M."/>
            <person name="Haas B."/>
            <person name="Abouelleil A."/>
            <person name="Allen A.W."/>
            <person name="Alvarado L."/>
            <person name="Arachchi H.M."/>
            <person name="Berlin A.M."/>
            <person name="Chapman S.B."/>
            <person name="Gainer-Dewar J."/>
            <person name="Goldberg J."/>
            <person name="Griggs A."/>
            <person name="Gujja S."/>
            <person name="Hansen M."/>
            <person name="Howarth C."/>
            <person name="Imamovic A."/>
            <person name="Ireland A."/>
            <person name="Larimer J."/>
            <person name="McCowan C."/>
            <person name="Murphy C."/>
            <person name="Pearson M."/>
            <person name="Poon T.W."/>
            <person name="Priest M."/>
            <person name="Roberts A."/>
            <person name="Saif S."/>
            <person name="Shea T."/>
            <person name="Sisk P."/>
            <person name="Sykes S."/>
            <person name="Wortman J."/>
            <person name="Nusbaum C."/>
            <person name="Birren B."/>
        </authorList>
    </citation>
    <scope>NUCLEOTIDE SEQUENCE [LARGE SCALE GENOMIC DNA]</scope>
    <source>
        <strain evidence="5 7">ATCC 14025</strain>
    </source>
</reference>
<evidence type="ECO:0000313" key="6">
    <source>
        <dbReference type="EMBL" id="EOU15670.1"/>
    </source>
</evidence>
<proteinExistence type="inferred from homology"/>
<dbReference type="PRINTS" id="PR00131">
    <property type="entry name" value="GLHYDRLASE1"/>
</dbReference>
<dbReference type="FunFam" id="3.20.20.80:FF:000004">
    <property type="entry name" value="Beta-glucosidase 6-phospho-beta-glucosidase"/>
    <property type="match status" value="1"/>
</dbReference>
<dbReference type="PROSITE" id="PS00653">
    <property type="entry name" value="GLYCOSYL_HYDROL_F1_2"/>
    <property type="match status" value="1"/>
</dbReference>
<comment type="caution">
    <text evidence="6">The sequence shown here is derived from an EMBL/GenBank/DDBJ whole genome shotgun (WGS) entry which is preliminary data.</text>
</comment>
<protein>
    <recommendedName>
        <fullName evidence="9">6-phospho-beta-glucosidase</fullName>
    </recommendedName>
</protein>
<comment type="similarity">
    <text evidence="1 4">Belongs to the glycosyl hydrolase 1 family.</text>
</comment>
<keyword evidence="3" id="KW-0326">Glycosidase</keyword>
<evidence type="ECO:0000313" key="5">
    <source>
        <dbReference type="EMBL" id="EOT40686.1"/>
    </source>
</evidence>
<dbReference type="GO" id="GO:0008422">
    <property type="term" value="F:beta-glucosidase activity"/>
    <property type="evidence" value="ECO:0007669"/>
    <property type="project" value="TreeGrafter"/>
</dbReference>
<dbReference type="GO" id="GO:0005829">
    <property type="term" value="C:cytosol"/>
    <property type="evidence" value="ECO:0007669"/>
    <property type="project" value="TreeGrafter"/>
</dbReference>
<evidence type="ECO:0000313" key="8">
    <source>
        <dbReference type="Proteomes" id="UP000014107"/>
    </source>
</evidence>
<dbReference type="Pfam" id="PF00232">
    <property type="entry name" value="Glyco_hydro_1"/>
    <property type="match status" value="1"/>
</dbReference>
<evidence type="ECO:0008006" key="9">
    <source>
        <dbReference type="Google" id="ProtNLM"/>
    </source>
</evidence>
<dbReference type="Gene3D" id="3.20.20.80">
    <property type="entry name" value="Glycosidases"/>
    <property type="match status" value="1"/>
</dbReference>
<dbReference type="AlphaFoldDB" id="A0AAV3IU29"/>
<sequence>MNNQFFPNDFLWGASTSAFQVEGAAYAEGKGISVADLRTKKKNHIQMDTTVTVDHYHHLEEDVQLMVELGLKAYRFSISWTRIFPNGDTKEINPKGVEFYHRLIDLLNANGIEPIVTMFHFDYPMSLIEKFGGWESKQSINSFFDYATFLLKEYGSKVTYWLTINEQNVMVNQPDIMGIEDTDSSELYKKAQYANINMCIAQAKVFSLVEHKYPKLKVGPAVSYITALPENGTSENVLLAKTIEDMFSFSLMDISLRGKIPQQYLNMLENAGISLPISKEEMKILSEGTANYLAVNWYCTTTFRQKDVFDPKKALMENVEVCKSKWLEYTNWGWSFDPVGIRYALQQLHDRYPDIPVLITECGWSDTDELVDGKIYDNKRIAYLNDHIHQLGLSIRDGVNLIGFCPWSFIDLLSVNDGMDKRYGLVYVDRDNFNERSMKRYKKESFYFYKKVISSNGHNTLNE</sequence>
<dbReference type="Proteomes" id="UP000014104">
    <property type="component" value="Unassembled WGS sequence"/>
</dbReference>
<dbReference type="RefSeq" id="WP_016181610.1">
    <property type="nucleotide sequence ID" value="NZ_KE136367.1"/>
</dbReference>
<dbReference type="SUPFAM" id="SSF51445">
    <property type="entry name" value="(Trans)glycosidases"/>
    <property type="match status" value="1"/>
</dbReference>
<dbReference type="InterPro" id="IPR033132">
    <property type="entry name" value="GH_1_N_CS"/>
</dbReference>
<reference evidence="6 8" key="2">
    <citation type="submission" date="2013-03" db="EMBL/GenBank/DDBJ databases">
        <title>The Genome Sequence of Enterococcus avium ATCC_14025 (PacBio/Illumina hybrid assembly).</title>
        <authorList>
            <consortium name="The Broad Institute Genomics Platform"/>
            <consortium name="The Broad Institute Genome Sequencing Center for Infectious Disease"/>
            <person name="Earl A."/>
            <person name="Russ C."/>
            <person name="Gilmore M."/>
            <person name="Surin D."/>
            <person name="Walker B."/>
            <person name="Young S."/>
            <person name="Zeng Q."/>
            <person name="Gargeya S."/>
            <person name="Fitzgerald M."/>
            <person name="Haas B."/>
            <person name="Abouelleil A."/>
            <person name="Allen A.W."/>
            <person name="Alvarado L."/>
            <person name="Arachchi H.M."/>
            <person name="Berlin A.M."/>
            <person name="Chapman S.B."/>
            <person name="Gainer-Dewar J."/>
            <person name="Goldberg J."/>
            <person name="Griggs A."/>
            <person name="Gujja S."/>
            <person name="Hansen M."/>
            <person name="Howarth C."/>
            <person name="Imamovic A."/>
            <person name="Ireland A."/>
            <person name="Larimer J."/>
            <person name="McCowan C."/>
            <person name="Murphy C."/>
            <person name="Pearson M."/>
            <person name="Poon T.W."/>
            <person name="Priest M."/>
            <person name="Roberts A."/>
            <person name="Saif S."/>
            <person name="Shea T."/>
            <person name="Sisk P."/>
            <person name="Sykes S."/>
            <person name="Wortman J."/>
            <person name="Nusbaum C."/>
            <person name="Birren B."/>
        </authorList>
    </citation>
    <scope>NUCLEOTIDE SEQUENCE [LARGE SCALE GENOMIC DNA]</scope>
    <source>
        <strain evidence="6 8">ATCC 14025</strain>
    </source>
</reference>
<keyword evidence="2" id="KW-0378">Hydrolase</keyword>